<protein>
    <submittedName>
        <fullName evidence="5">Transaldolase</fullName>
    </submittedName>
</protein>
<dbReference type="PANTHER" id="PTHR10683">
    <property type="entry name" value="TRANSALDOLASE"/>
    <property type="match status" value="1"/>
</dbReference>
<sequence length="226" mass="23820">MIYFLDTADTAAIARLADLYPIAGVTTNPTLIAREKRPFADIIKDIRAVIGDGAMLHVQVTGNDADTMVAEARKLADFVGAGFHPKVPVTAEGIKAIRRLSGLGFRVTATAIVTAQQALMAAVAGAAFTAPYVNRLDMIGGDGVRVVADIVHLFRIHALPTRLLTASFKNVQQVHDIAMAGAHSATLPPDILEALIRHPLTDSGIAGFAADWAAAYGEGRTTADLI</sequence>
<keyword evidence="6" id="KW-1185">Reference proteome</keyword>
<keyword evidence="4" id="KW-0704">Schiff base</keyword>
<reference evidence="5 6" key="1">
    <citation type="submission" date="2017-12" db="EMBL/GenBank/DDBJ databases">
        <title>Anaerobic carbon monoxide metabolism by Pleomorphomonas carboxyditropha sp. nov., a new mesophilic hydrogenogenic carboxidotroph.</title>
        <authorList>
            <person name="Esquivel-Elizondo S."/>
            <person name="Krajmalnik-Brown R."/>
        </authorList>
    </citation>
    <scope>NUCLEOTIDE SEQUENCE [LARGE SCALE GENOMIC DNA]</scope>
    <source>
        <strain evidence="5 6">R5-392</strain>
    </source>
</reference>
<keyword evidence="2" id="KW-0963">Cytoplasm</keyword>
<evidence type="ECO:0000256" key="1">
    <source>
        <dbReference type="ARBA" id="ARBA00004496"/>
    </source>
</evidence>
<dbReference type="InterPro" id="IPR001585">
    <property type="entry name" value="TAL/FSA"/>
</dbReference>
<dbReference type="Proteomes" id="UP000233491">
    <property type="component" value="Unassembled WGS sequence"/>
</dbReference>
<evidence type="ECO:0000256" key="4">
    <source>
        <dbReference type="ARBA" id="ARBA00023270"/>
    </source>
</evidence>
<dbReference type="OrthoDB" id="9807051at2"/>
<dbReference type="SUPFAM" id="SSF51569">
    <property type="entry name" value="Aldolase"/>
    <property type="match status" value="1"/>
</dbReference>
<evidence type="ECO:0000313" key="5">
    <source>
        <dbReference type="EMBL" id="PKR89445.1"/>
    </source>
</evidence>
<name>A0A1I4TAY8_9HYPH</name>
<evidence type="ECO:0000256" key="3">
    <source>
        <dbReference type="ARBA" id="ARBA00023126"/>
    </source>
</evidence>
<dbReference type="RefSeq" id="WP_101288755.1">
    <property type="nucleotide sequence ID" value="NZ_FOUQ01000005.1"/>
</dbReference>
<keyword evidence="3" id="KW-0570">Pentose shunt</keyword>
<dbReference type="AlphaFoldDB" id="A0A1I4TAY8"/>
<gene>
    <name evidence="5" type="ORF">CXZ10_08680</name>
</gene>
<evidence type="ECO:0000313" key="6">
    <source>
        <dbReference type="Proteomes" id="UP000233491"/>
    </source>
</evidence>
<dbReference type="GO" id="GO:0006098">
    <property type="term" value="P:pentose-phosphate shunt"/>
    <property type="evidence" value="ECO:0007669"/>
    <property type="project" value="UniProtKB-KW"/>
</dbReference>
<comment type="subcellular location">
    <subcellularLocation>
        <location evidence="1">Cytoplasm</location>
    </subcellularLocation>
</comment>
<dbReference type="PANTHER" id="PTHR10683:SF36">
    <property type="entry name" value="TRANSALDOLASE"/>
    <property type="match status" value="1"/>
</dbReference>
<dbReference type="Gene3D" id="3.20.20.70">
    <property type="entry name" value="Aldolase class I"/>
    <property type="match status" value="1"/>
</dbReference>
<dbReference type="GO" id="GO:0042182">
    <property type="term" value="P:ketone catabolic process"/>
    <property type="evidence" value="ECO:0007669"/>
    <property type="project" value="UniProtKB-ARBA"/>
</dbReference>
<dbReference type="FunFam" id="3.20.20.70:FF:000018">
    <property type="entry name" value="Probable transaldolase"/>
    <property type="match status" value="1"/>
</dbReference>
<dbReference type="InterPro" id="IPR018225">
    <property type="entry name" value="Transaldolase_AS"/>
</dbReference>
<proteinExistence type="predicted"/>
<accession>A0A1I4TAY8</accession>
<dbReference type="EMBL" id="PJNW01000005">
    <property type="protein sequence ID" value="PKR89445.1"/>
    <property type="molecule type" value="Genomic_DNA"/>
</dbReference>
<dbReference type="PROSITE" id="PS01054">
    <property type="entry name" value="TRANSALDOLASE_1"/>
    <property type="match status" value="1"/>
</dbReference>
<dbReference type="GO" id="GO:0005975">
    <property type="term" value="P:carbohydrate metabolic process"/>
    <property type="evidence" value="ECO:0007669"/>
    <property type="project" value="InterPro"/>
</dbReference>
<dbReference type="Pfam" id="PF00923">
    <property type="entry name" value="TAL_FSA"/>
    <property type="match status" value="1"/>
</dbReference>
<evidence type="ECO:0000256" key="2">
    <source>
        <dbReference type="ARBA" id="ARBA00022490"/>
    </source>
</evidence>
<dbReference type="InterPro" id="IPR013785">
    <property type="entry name" value="Aldolase_TIM"/>
</dbReference>
<dbReference type="GO" id="GO:0005737">
    <property type="term" value="C:cytoplasm"/>
    <property type="evidence" value="ECO:0007669"/>
    <property type="project" value="UniProtKB-SubCell"/>
</dbReference>
<comment type="caution">
    <text evidence="5">The sequence shown here is derived from an EMBL/GenBank/DDBJ whole genome shotgun (WGS) entry which is preliminary data.</text>
</comment>
<organism evidence="5 6">
    <name type="scientific">Pleomorphomonas diazotrophica</name>
    <dbReference type="NCBI Taxonomy" id="1166257"/>
    <lineage>
        <taxon>Bacteria</taxon>
        <taxon>Pseudomonadati</taxon>
        <taxon>Pseudomonadota</taxon>
        <taxon>Alphaproteobacteria</taxon>
        <taxon>Hyphomicrobiales</taxon>
        <taxon>Pleomorphomonadaceae</taxon>
        <taxon>Pleomorphomonas</taxon>
    </lineage>
</organism>